<keyword evidence="1" id="KW-0472">Membrane</keyword>
<accession>G0R0L3</accession>
<organism evidence="2 3">
    <name type="scientific">Ichthyophthirius multifiliis</name>
    <name type="common">White spot disease agent</name>
    <name type="synonym">Ich</name>
    <dbReference type="NCBI Taxonomy" id="5932"/>
    <lineage>
        <taxon>Eukaryota</taxon>
        <taxon>Sar</taxon>
        <taxon>Alveolata</taxon>
        <taxon>Ciliophora</taxon>
        <taxon>Intramacronucleata</taxon>
        <taxon>Oligohymenophorea</taxon>
        <taxon>Hymenostomatida</taxon>
        <taxon>Ophryoglenina</taxon>
        <taxon>Ichthyophthirius</taxon>
    </lineage>
</organism>
<reference evidence="2 3" key="1">
    <citation type="submission" date="2011-07" db="EMBL/GenBank/DDBJ databases">
        <authorList>
            <person name="Coyne R."/>
            <person name="Brami D."/>
            <person name="Johnson J."/>
            <person name="Hostetler J."/>
            <person name="Hannick L."/>
            <person name="Clark T."/>
            <person name="Cassidy-Hanley D."/>
            <person name="Inman J."/>
        </authorList>
    </citation>
    <scope>NUCLEOTIDE SEQUENCE [LARGE SCALE GENOMIC DNA]</scope>
    <source>
        <strain evidence="2 3">G5</strain>
    </source>
</reference>
<evidence type="ECO:0000313" key="3">
    <source>
        <dbReference type="Proteomes" id="UP000008983"/>
    </source>
</evidence>
<keyword evidence="1" id="KW-1133">Transmembrane helix</keyword>
<evidence type="ECO:0000313" key="2">
    <source>
        <dbReference type="EMBL" id="EGR28999.1"/>
    </source>
</evidence>
<gene>
    <name evidence="2" type="ORF">IMG5_165440</name>
</gene>
<evidence type="ECO:0008006" key="4">
    <source>
        <dbReference type="Google" id="ProtNLM"/>
    </source>
</evidence>
<sequence>MRIFCNQYYICFIKIVFSHQQFHFWMENFFNILQINVQFWHIHLSITHNQVQFILKKLLIYSIFSPCIFNHLVFLYLHILYVLVIIFIFLLKEQIFPFLLQNLLLVYLQTFLILFQIPFFLYVLFRIIPTLISLNLPIFFSINGLFHYIIGLLVQLSPPYKLSKQPINPQIILHKFFFLDRNLILHLSFLRAIFLVLLHLFGKIDFIDFYFGMCGQKLGLSFVRRVQISVFVNVFV</sequence>
<keyword evidence="3" id="KW-1185">Reference proteome</keyword>
<feature type="transmembrane region" description="Helical" evidence="1">
    <location>
        <begin position="183"/>
        <end position="201"/>
    </location>
</feature>
<name>G0R0L3_ICHMU</name>
<dbReference type="EMBL" id="GL984196">
    <property type="protein sequence ID" value="EGR28999.1"/>
    <property type="molecule type" value="Genomic_DNA"/>
</dbReference>
<dbReference type="Proteomes" id="UP000008983">
    <property type="component" value="Unassembled WGS sequence"/>
</dbReference>
<dbReference type="GeneID" id="14905081"/>
<evidence type="ECO:0000256" key="1">
    <source>
        <dbReference type="SAM" id="Phobius"/>
    </source>
</evidence>
<proteinExistence type="predicted"/>
<dbReference type="InParanoid" id="G0R0L3"/>
<protein>
    <recommendedName>
        <fullName evidence="4">Transmembrane protein</fullName>
    </recommendedName>
</protein>
<feature type="transmembrane region" description="Helical" evidence="1">
    <location>
        <begin position="136"/>
        <end position="156"/>
    </location>
</feature>
<dbReference type="AlphaFoldDB" id="G0R0L3"/>
<keyword evidence="1" id="KW-0812">Transmembrane</keyword>
<feature type="transmembrane region" description="Helical" evidence="1">
    <location>
        <begin position="103"/>
        <end position="124"/>
    </location>
</feature>
<dbReference type="RefSeq" id="XP_004030235.1">
    <property type="nucleotide sequence ID" value="XM_004030187.1"/>
</dbReference>
<feature type="transmembrane region" description="Helical" evidence="1">
    <location>
        <begin position="58"/>
        <end position="91"/>
    </location>
</feature>